<dbReference type="InterPro" id="IPR029055">
    <property type="entry name" value="Ntn_hydrolases_N"/>
</dbReference>
<dbReference type="Gene3D" id="3.60.20.40">
    <property type="match status" value="1"/>
</dbReference>
<dbReference type="OrthoDB" id="9781342at2"/>
<keyword evidence="2" id="KW-1185">Reference proteome</keyword>
<accession>A0A1N6HB96</accession>
<evidence type="ECO:0000313" key="1">
    <source>
        <dbReference type="EMBL" id="SIO17040.1"/>
    </source>
</evidence>
<evidence type="ECO:0000313" key="2">
    <source>
        <dbReference type="Proteomes" id="UP000184932"/>
    </source>
</evidence>
<keyword evidence="1" id="KW-0808">Transferase</keyword>
<dbReference type="Pfam" id="PF01019">
    <property type="entry name" value="G_glu_transpept"/>
    <property type="match status" value="1"/>
</dbReference>
<dbReference type="InterPro" id="IPR043137">
    <property type="entry name" value="GGT_ssub_C"/>
</dbReference>
<sequence>MRDFEYPGRSPVLATGGMCATSHPLAAQAAVEMLKAGGNAVDAGIAAAVLLGLCEPQSTGIGGDCFALVKPAGTDEIHALNGSGRAPAAIDAGALRAQGPVIPLTSPHAVTLPGAMAGFAALSERFGRKGLADSLAPAIHYAEAGIPVAPRVLRDWKAAEATLQGAARSHYLMGGAVPQVGQVFRSPGQAEVLRRVAAQGPKAFYEGEVAEDMLAAVAGASHTLDDFAGVTADWGSPLTGPYRSRDIAEHPPNGQGTTALLLAAILAQFDIAAMDPLGPERSHIEAEASKLAYDARNRLVADPACMADPAALLQPGLAQELAALIDPKRAMQQVTNITEAVHRDTVYLCVVDGDGMALSLIYSIFHSFGSGLASPKFGILMQNRGAGFTLEEGHPNVVAPGKRPMHTIIPGMMLHEGRVEMPFGVMGGQYQAAGHARFASNMLDFGMDPQEAIDFPRLFAEKGELQLEAPFPEATRAALAELGHKVVPAPAPIGGAQAIRITPEGVLVGGSDPRKDGCAIGY</sequence>
<dbReference type="PANTHER" id="PTHR43881:SF1">
    <property type="entry name" value="GAMMA-GLUTAMYLTRANSPEPTIDASE (AFU_ORTHOLOGUE AFUA_4G13580)"/>
    <property type="match status" value="1"/>
</dbReference>
<dbReference type="GO" id="GO:0016740">
    <property type="term" value="F:transferase activity"/>
    <property type="evidence" value="ECO:0007669"/>
    <property type="project" value="UniProtKB-KW"/>
</dbReference>
<dbReference type="STRING" id="1217970.SAMN05444002_3233"/>
<dbReference type="PRINTS" id="PR01210">
    <property type="entry name" value="GGTRANSPTASE"/>
</dbReference>
<reference evidence="2" key="1">
    <citation type="submission" date="2016-11" db="EMBL/GenBank/DDBJ databases">
        <authorList>
            <person name="Varghese N."/>
            <person name="Submissions S."/>
        </authorList>
    </citation>
    <scope>NUCLEOTIDE SEQUENCE [LARGE SCALE GENOMIC DNA]</scope>
    <source>
        <strain evidence="2">DSM 29440</strain>
    </source>
</reference>
<dbReference type="InterPro" id="IPR052896">
    <property type="entry name" value="GGT-like_enzyme"/>
</dbReference>
<dbReference type="EMBL" id="FSRL01000001">
    <property type="protein sequence ID" value="SIO17040.1"/>
    <property type="molecule type" value="Genomic_DNA"/>
</dbReference>
<name>A0A1N6HB96_9RHOB</name>
<dbReference type="Gene3D" id="1.10.246.130">
    <property type="match status" value="1"/>
</dbReference>
<dbReference type="AlphaFoldDB" id="A0A1N6HB96"/>
<organism evidence="1 2">
    <name type="scientific">Vannielia litorea</name>
    <dbReference type="NCBI Taxonomy" id="1217970"/>
    <lineage>
        <taxon>Bacteria</taxon>
        <taxon>Pseudomonadati</taxon>
        <taxon>Pseudomonadota</taxon>
        <taxon>Alphaproteobacteria</taxon>
        <taxon>Rhodobacterales</taxon>
        <taxon>Paracoccaceae</taxon>
        <taxon>Vannielia</taxon>
    </lineage>
</organism>
<proteinExistence type="predicted"/>
<dbReference type="Proteomes" id="UP000184932">
    <property type="component" value="Unassembled WGS sequence"/>
</dbReference>
<gene>
    <name evidence="1" type="ORF">SAMN05444002_3233</name>
</gene>
<dbReference type="SUPFAM" id="SSF56235">
    <property type="entry name" value="N-terminal nucleophile aminohydrolases (Ntn hydrolases)"/>
    <property type="match status" value="1"/>
</dbReference>
<dbReference type="InterPro" id="IPR043138">
    <property type="entry name" value="GGT_lsub"/>
</dbReference>
<protein>
    <submittedName>
        <fullName evidence="1">Gamma-glutamyltransferase 2. Threonine peptidase. MEROPS family T03</fullName>
    </submittedName>
</protein>
<dbReference type="RefSeq" id="WP_074257156.1">
    <property type="nucleotide sequence ID" value="NZ_FSRL01000001.1"/>
</dbReference>
<dbReference type="PANTHER" id="PTHR43881">
    <property type="entry name" value="GAMMA-GLUTAMYLTRANSPEPTIDASE (AFU_ORTHOLOGUE AFUA_4G13580)"/>
    <property type="match status" value="1"/>
</dbReference>